<reference evidence="1 2" key="1">
    <citation type="submission" date="2020-08" db="EMBL/GenBank/DDBJ databases">
        <title>Genomic Encyclopedia of Type Strains, Phase IV (KMG-IV): sequencing the most valuable type-strain genomes for metagenomic binning, comparative biology and taxonomic classification.</title>
        <authorList>
            <person name="Goeker M."/>
        </authorList>
    </citation>
    <scope>NUCLEOTIDE SEQUENCE [LARGE SCALE GENOMIC DNA]</scope>
    <source>
        <strain evidence="1 2">DSM 105074</strain>
    </source>
</reference>
<evidence type="ECO:0000313" key="2">
    <source>
        <dbReference type="Proteomes" id="UP000557307"/>
    </source>
</evidence>
<proteinExistence type="predicted"/>
<protein>
    <submittedName>
        <fullName evidence="1">Uncharacterized protein</fullName>
    </submittedName>
</protein>
<evidence type="ECO:0000313" key="1">
    <source>
        <dbReference type="EMBL" id="MBB5282914.1"/>
    </source>
</evidence>
<sequence>MSCSGASPPSRAEVVNDAINHRLITYKVRRCDFDDLADKVD</sequence>
<comment type="caution">
    <text evidence="1">The sequence shown here is derived from an EMBL/GenBank/DDBJ whole genome shotgun (WGS) entry which is preliminary data.</text>
</comment>
<gene>
    <name evidence="1" type="ORF">HNQ92_001040</name>
</gene>
<dbReference type="Proteomes" id="UP000557307">
    <property type="component" value="Unassembled WGS sequence"/>
</dbReference>
<keyword evidence="2" id="KW-1185">Reference proteome</keyword>
<name>A0A840THH3_9BACT</name>
<accession>A0A840THH3</accession>
<organism evidence="1 2">
    <name type="scientific">Rhabdobacter roseus</name>
    <dbReference type="NCBI Taxonomy" id="1655419"/>
    <lineage>
        <taxon>Bacteria</taxon>
        <taxon>Pseudomonadati</taxon>
        <taxon>Bacteroidota</taxon>
        <taxon>Cytophagia</taxon>
        <taxon>Cytophagales</taxon>
        <taxon>Cytophagaceae</taxon>
        <taxon>Rhabdobacter</taxon>
    </lineage>
</organism>
<dbReference type="AlphaFoldDB" id="A0A840THH3"/>
<dbReference type="RefSeq" id="WP_281380715.1">
    <property type="nucleotide sequence ID" value="NZ_JACHGF010000002.1"/>
</dbReference>
<dbReference type="EMBL" id="JACHGF010000002">
    <property type="protein sequence ID" value="MBB5282914.1"/>
    <property type="molecule type" value="Genomic_DNA"/>
</dbReference>